<sequence length="666" mass="74654">MFQSTFEHQAAQEAAGQINDIQFLRALLDDIRPHNASDIDNASKAIQALCFLLQQHPQFAFLLRNSLLRLLTEKNVISLYSDHGIQSDLGFFTEIYRRISHTLLPDVPDPRYLKDVFGQIFHQNSDANWVTAVPNTVWRDFIHTLAMAQGDPAQQAHCIQALKDALQVLSFRLSASGLDPELILQHEDLENNDSPFITQNIEIQSFLTLTETTADDIQHIYDVLRRCEHLTHEIRKANAKTGTSIALTALMQRMLQQIHRMQLVVDILHGLLLEHDVSDAITRLFKQLVYAECKKNNLSEYWRHNTELLALRVTENASHTGEHYIAQHRQEYFKLMRSAMGAGIIIALMAMFKIIVAGYHLPPLTEAILFSLNYGLGFVLIHLLHFTVATKQPAMTAATIAATIDDGGHDSKNIQNLVNIVAQTISSQTIAILGNVIVVIPVAILIDWLAVQYSGHHFITEAKAHMLLDTNNPLISLSVLYAAIAGVCLFLAGLIAGYHDNLAAYNRIPERIANLPRLQRWLGKERLLRISEYIRHNLGALAGNFYFGCLLGFASGLGIMLGLPLDIRHVTFVAAFSGYAFSALDFQLSYYLVGTAVLGIVLVATVNLLTSFGLAIYVAMKSRQVRYRHWKAFVLELLTSLYRHPGKFLLPPKKSELLLPPQKPDA</sequence>
<dbReference type="OrthoDB" id="5688397at2"/>
<reference evidence="7" key="1">
    <citation type="submission" date="2016-10" db="EMBL/GenBank/DDBJ databases">
        <authorList>
            <person name="Varghese N."/>
            <person name="Submissions S."/>
        </authorList>
    </citation>
    <scope>NUCLEOTIDE SEQUENCE [LARGE SCALE GENOMIC DNA]</scope>
    <source>
        <strain evidence="7">CBMB127</strain>
    </source>
</reference>
<feature type="transmembrane region" description="Helical" evidence="5">
    <location>
        <begin position="367"/>
        <end position="386"/>
    </location>
</feature>
<dbReference type="EMBL" id="FNFX01000001">
    <property type="protein sequence ID" value="SDK19525.1"/>
    <property type="molecule type" value="Genomic_DNA"/>
</dbReference>
<keyword evidence="3 5" id="KW-1133">Transmembrane helix</keyword>
<feature type="transmembrane region" description="Helical" evidence="5">
    <location>
        <begin position="538"/>
        <end position="563"/>
    </location>
</feature>
<comment type="subcellular location">
    <subcellularLocation>
        <location evidence="1">Membrane</location>
        <topology evidence="1">Multi-pass membrane protein</topology>
    </subcellularLocation>
</comment>
<dbReference type="Pfam" id="PF10136">
    <property type="entry name" value="SpecificRecomb"/>
    <property type="match status" value="1"/>
</dbReference>
<evidence type="ECO:0000313" key="7">
    <source>
        <dbReference type="Proteomes" id="UP000198629"/>
    </source>
</evidence>
<dbReference type="Proteomes" id="UP000198629">
    <property type="component" value="Unassembled WGS sequence"/>
</dbReference>
<evidence type="ECO:0000256" key="3">
    <source>
        <dbReference type="ARBA" id="ARBA00022989"/>
    </source>
</evidence>
<dbReference type="InterPro" id="IPR023271">
    <property type="entry name" value="Aquaporin-like"/>
</dbReference>
<dbReference type="GO" id="GO:0016020">
    <property type="term" value="C:membrane"/>
    <property type="evidence" value="ECO:0007669"/>
    <property type="project" value="UniProtKB-SubCell"/>
</dbReference>
<dbReference type="RefSeq" id="WP_091469531.1">
    <property type="nucleotide sequence ID" value="NZ_FNFX01000001.1"/>
</dbReference>
<organism evidence="6 7">
    <name type="scientific">Methylophilus rhizosphaerae</name>
    <dbReference type="NCBI Taxonomy" id="492660"/>
    <lineage>
        <taxon>Bacteria</taxon>
        <taxon>Pseudomonadati</taxon>
        <taxon>Pseudomonadota</taxon>
        <taxon>Betaproteobacteria</taxon>
        <taxon>Nitrosomonadales</taxon>
        <taxon>Methylophilaceae</taxon>
        <taxon>Methylophilus</taxon>
    </lineage>
</organism>
<dbReference type="InterPro" id="IPR011385">
    <property type="entry name" value="Site-sp_rcmbase"/>
</dbReference>
<dbReference type="AlphaFoldDB" id="A0A1G8ZYV6"/>
<accession>A0A1G8ZYV6</accession>
<evidence type="ECO:0000256" key="1">
    <source>
        <dbReference type="ARBA" id="ARBA00004141"/>
    </source>
</evidence>
<keyword evidence="7" id="KW-1185">Reference proteome</keyword>
<keyword evidence="2 5" id="KW-0812">Transmembrane</keyword>
<protein>
    <submittedName>
        <fullName evidence="6">Site-specific recombinase</fullName>
    </submittedName>
</protein>
<feature type="transmembrane region" description="Helical" evidence="5">
    <location>
        <begin position="474"/>
        <end position="498"/>
    </location>
</feature>
<keyword evidence="4 5" id="KW-0472">Membrane</keyword>
<dbReference type="PIRSF" id="PIRSF015380">
    <property type="entry name" value="Site-sp_rcmb"/>
    <property type="match status" value="1"/>
</dbReference>
<evidence type="ECO:0000256" key="5">
    <source>
        <dbReference type="SAM" id="Phobius"/>
    </source>
</evidence>
<proteinExistence type="predicted"/>
<feature type="transmembrane region" description="Helical" evidence="5">
    <location>
        <begin position="590"/>
        <end position="619"/>
    </location>
</feature>
<evidence type="ECO:0000313" key="6">
    <source>
        <dbReference type="EMBL" id="SDK19525.1"/>
    </source>
</evidence>
<dbReference type="STRING" id="492660.SAMN05192566_0565"/>
<dbReference type="Gene3D" id="1.20.1080.10">
    <property type="entry name" value="Glycerol uptake facilitator protein"/>
    <property type="match status" value="1"/>
</dbReference>
<evidence type="ECO:0000256" key="4">
    <source>
        <dbReference type="ARBA" id="ARBA00023136"/>
    </source>
</evidence>
<feature type="transmembrane region" description="Helical" evidence="5">
    <location>
        <begin position="430"/>
        <end position="454"/>
    </location>
</feature>
<name>A0A1G8ZYV6_9PROT</name>
<gene>
    <name evidence="6" type="ORF">SAMN05192566_0565</name>
</gene>
<evidence type="ECO:0000256" key="2">
    <source>
        <dbReference type="ARBA" id="ARBA00022692"/>
    </source>
</evidence>
<feature type="transmembrane region" description="Helical" evidence="5">
    <location>
        <begin position="339"/>
        <end position="361"/>
    </location>
</feature>